<protein>
    <submittedName>
        <fullName evidence="2">Uncharacterized protein</fullName>
    </submittedName>
</protein>
<dbReference type="AlphaFoldDB" id="S4P895"/>
<name>S4P895_9NEOP</name>
<accession>S4P895</accession>
<sequence>MFVKDGSTVSTLKLHLPNKTENGWFEFAISKVASGRLSTVRRNHICLAFVITFENILYFYSYSIPAILSNP</sequence>
<proteinExistence type="predicted"/>
<evidence type="ECO:0000313" key="2">
    <source>
        <dbReference type="EMBL" id="JAA88301.1"/>
    </source>
</evidence>
<dbReference type="EMBL" id="GAIX01004259">
    <property type="protein sequence ID" value="JAA88301.1"/>
    <property type="molecule type" value="Transcribed_RNA"/>
</dbReference>
<evidence type="ECO:0000256" key="1">
    <source>
        <dbReference type="SAM" id="Phobius"/>
    </source>
</evidence>
<keyword evidence="1" id="KW-1133">Transmembrane helix</keyword>
<reference evidence="2" key="2">
    <citation type="submission" date="2013-05" db="EMBL/GenBank/DDBJ databases">
        <authorList>
            <person name="Carter J.-M."/>
            <person name="Baker S.C."/>
            <person name="Pink R."/>
            <person name="Carter D.R.F."/>
            <person name="Collins A."/>
            <person name="Tomlin J."/>
            <person name="Gibbs M."/>
            <person name="Breuker C.J."/>
        </authorList>
    </citation>
    <scope>NUCLEOTIDE SEQUENCE</scope>
    <source>
        <tissue evidence="2">Ovary</tissue>
    </source>
</reference>
<organism evidence="2">
    <name type="scientific">Pararge aegeria</name>
    <name type="common">speckled wood butterfly</name>
    <dbReference type="NCBI Taxonomy" id="116150"/>
    <lineage>
        <taxon>Eukaryota</taxon>
        <taxon>Metazoa</taxon>
        <taxon>Ecdysozoa</taxon>
        <taxon>Arthropoda</taxon>
        <taxon>Hexapoda</taxon>
        <taxon>Insecta</taxon>
        <taxon>Pterygota</taxon>
        <taxon>Neoptera</taxon>
        <taxon>Endopterygota</taxon>
        <taxon>Lepidoptera</taxon>
        <taxon>Glossata</taxon>
        <taxon>Ditrysia</taxon>
        <taxon>Papilionoidea</taxon>
        <taxon>Nymphalidae</taxon>
        <taxon>Satyrinae</taxon>
        <taxon>Satyrini</taxon>
        <taxon>Parargina</taxon>
        <taxon>Pararge</taxon>
    </lineage>
</organism>
<reference evidence="2" key="1">
    <citation type="journal article" date="2013" name="BMC Genomics">
        <title>Unscrambling butterfly oogenesis.</title>
        <authorList>
            <person name="Carter J.M."/>
            <person name="Baker S.C."/>
            <person name="Pink R."/>
            <person name="Carter D.R."/>
            <person name="Collins A."/>
            <person name="Tomlin J."/>
            <person name="Gibbs M."/>
            <person name="Breuker C.J."/>
        </authorList>
    </citation>
    <scope>NUCLEOTIDE SEQUENCE</scope>
    <source>
        <tissue evidence="2">Ovary</tissue>
    </source>
</reference>
<feature type="non-terminal residue" evidence="2">
    <location>
        <position position="71"/>
    </location>
</feature>
<feature type="transmembrane region" description="Helical" evidence="1">
    <location>
        <begin position="45"/>
        <end position="68"/>
    </location>
</feature>
<keyword evidence="1" id="KW-0812">Transmembrane</keyword>
<keyword evidence="1" id="KW-0472">Membrane</keyword>